<proteinExistence type="predicted"/>
<evidence type="ECO:0000313" key="2">
    <source>
        <dbReference type="Proteomes" id="UP001629113"/>
    </source>
</evidence>
<name>A0ABR4P660_9HELO</name>
<comment type="caution">
    <text evidence="1">The sequence shown here is derived from an EMBL/GenBank/DDBJ whole genome shotgun (WGS) entry which is preliminary data.</text>
</comment>
<sequence>MALCNIPCLTNPTHSFAIHNFHPSPSDQPALPLYIPQCLRNPPHRFHLPSLEQPLRIQIEGPLLALQKLLPEVSWHVPHNFPEFPLPVGPKLAELAFQRIYKRDVQQDLIGDMVVRDEYKGWVVEARPVAMIDYYGVTFDHLVPSDETDPEVLQINIIEIEDDGGLYANKYNLFNINPGDYIGKKVLAVPRCCQKRKGTTDRVRINDAVKARDGLDDTISQ</sequence>
<protein>
    <submittedName>
        <fullName evidence="1">Uncharacterized protein</fullName>
    </submittedName>
</protein>
<evidence type="ECO:0000313" key="1">
    <source>
        <dbReference type="EMBL" id="KAL3418790.1"/>
    </source>
</evidence>
<reference evidence="1 2" key="1">
    <citation type="submission" date="2024-06" db="EMBL/GenBank/DDBJ databases">
        <title>Complete genome of Phlyctema vagabunda strain 19-DSS-EL-015.</title>
        <authorList>
            <person name="Fiorenzani C."/>
        </authorList>
    </citation>
    <scope>NUCLEOTIDE SEQUENCE [LARGE SCALE GENOMIC DNA]</scope>
    <source>
        <strain evidence="1 2">19-DSS-EL-015</strain>
    </source>
</reference>
<dbReference type="Proteomes" id="UP001629113">
    <property type="component" value="Unassembled WGS sequence"/>
</dbReference>
<organism evidence="1 2">
    <name type="scientific">Phlyctema vagabunda</name>
    <dbReference type="NCBI Taxonomy" id="108571"/>
    <lineage>
        <taxon>Eukaryota</taxon>
        <taxon>Fungi</taxon>
        <taxon>Dikarya</taxon>
        <taxon>Ascomycota</taxon>
        <taxon>Pezizomycotina</taxon>
        <taxon>Leotiomycetes</taxon>
        <taxon>Helotiales</taxon>
        <taxon>Dermateaceae</taxon>
        <taxon>Phlyctema</taxon>
    </lineage>
</organism>
<keyword evidence="2" id="KW-1185">Reference proteome</keyword>
<dbReference type="EMBL" id="JBFCZG010000008">
    <property type="protein sequence ID" value="KAL3418790.1"/>
    <property type="molecule type" value="Genomic_DNA"/>
</dbReference>
<accession>A0ABR4P660</accession>
<gene>
    <name evidence="1" type="ORF">PVAG01_09011</name>
</gene>